<evidence type="ECO:0000313" key="2">
    <source>
        <dbReference type="EMBL" id="CAJ0610707.1"/>
    </source>
</evidence>
<organism evidence="2 3">
    <name type="scientific">Cylicocyclus nassatus</name>
    <name type="common">Nematode worm</name>
    <dbReference type="NCBI Taxonomy" id="53992"/>
    <lineage>
        <taxon>Eukaryota</taxon>
        <taxon>Metazoa</taxon>
        <taxon>Ecdysozoa</taxon>
        <taxon>Nematoda</taxon>
        <taxon>Chromadorea</taxon>
        <taxon>Rhabditida</taxon>
        <taxon>Rhabditina</taxon>
        <taxon>Rhabditomorpha</taxon>
        <taxon>Strongyloidea</taxon>
        <taxon>Strongylidae</taxon>
        <taxon>Cylicocyclus</taxon>
    </lineage>
</organism>
<dbReference type="Proteomes" id="UP001176961">
    <property type="component" value="Unassembled WGS sequence"/>
</dbReference>
<dbReference type="AlphaFoldDB" id="A0AA36HIF0"/>
<gene>
    <name evidence="2" type="ORF">CYNAS_LOCUS22690</name>
</gene>
<feature type="coiled-coil region" evidence="1">
    <location>
        <begin position="144"/>
        <end position="178"/>
    </location>
</feature>
<accession>A0AA36HIF0</accession>
<reference evidence="2" key="1">
    <citation type="submission" date="2023-07" db="EMBL/GenBank/DDBJ databases">
        <authorList>
            <consortium name="CYATHOMIX"/>
        </authorList>
    </citation>
    <scope>NUCLEOTIDE SEQUENCE</scope>
    <source>
        <strain evidence="2">N/A</strain>
    </source>
</reference>
<keyword evidence="3" id="KW-1185">Reference proteome</keyword>
<sequence length="206" mass="24243">MGKQNLKEKELEFYRVQDHWLEHKDKESWDQMWMFVQRAVEAAIKQKLHGVVRRDVDDLVMTATVNIMARYKRPQGYKIEYLLTTARFGAIGVLYNSKQKQIDQETSYEAWTTYQLKQENTDKKLDMIRELIDDGYLSKDLSVLDNNKLAASEAADAIRELEQRVSVLESELKDRDERLKKARKIAKEIKKTSDLIQKEVKTGEKK</sequence>
<proteinExistence type="predicted"/>
<dbReference type="EMBL" id="CATQJL010000361">
    <property type="protein sequence ID" value="CAJ0610707.1"/>
    <property type="molecule type" value="Genomic_DNA"/>
</dbReference>
<evidence type="ECO:0000313" key="3">
    <source>
        <dbReference type="Proteomes" id="UP001176961"/>
    </source>
</evidence>
<evidence type="ECO:0000256" key="1">
    <source>
        <dbReference type="SAM" id="Coils"/>
    </source>
</evidence>
<protein>
    <submittedName>
        <fullName evidence="2">Uncharacterized protein</fullName>
    </submittedName>
</protein>
<keyword evidence="1" id="KW-0175">Coiled coil</keyword>
<comment type="caution">
    <text evidence="2">The sequence shown here is derived from an EMBL/GenBank/DDBJ whole genome shotgun (WGS) entry which is preliminary data.</text>
</comment>
<name>A0AA36HIF0_CYLNA</name>